<sequence length="164" mass="17345">MRTVAACTLLFVAGASPAWSQTAEENVALFVSGIKDGFVSEGGGMKYTATRTSASPAVFETDLSGTKGQITVTQIAPCIYTMEFAADGRDSDTLTLDYSQVSALEVTEDPDGVLRTVKFNGLQCSSSQAGECDPMILESNVASKDELLTAYARFKNEICEGTSP</sequence>
<keyword evidence="2" id="KW-1185">Reference proteome</keyword>
<dbReference type="Proteomes" id="UP001163223">
    <property type="component" value="Chromosome"/>
</dbReference>
<name>A0ACD4NKS3_9HYPH</name>
<accession>A0ACD4NKS3</accession>
<proteinExistence type="predicted"/>
<dbReference type="EMBL" id="CP113520">
    <property type="protein sequence ID" value="WAJ27389.1"/>
    <property type="molecule type" value="Genomic_DNA"/>
</dbReference>
<protein>
    <submittedName>
        <fullName evidence="1">Uncharacterized protein</fullName>
    </submittedName>
</protein>
<evidence type="ECO:0000313" key="2">
    <source>
        <dbReference type="Proteomes" id="UP001163223"/>
    </source>
</evidence>
<evidence type="ECO:0000313" key="1">
    <source>
        <dbReference type="EMBL" id="WAJ27389.1"/>
    </source>
</evidence>
<organism evidence="1 2">
    <name type="scientific">Antarcticirhabdus aurantiaca</name>
    <dbReference type="NCBI Taxonomy" id="2606717"/>
    <lineage>
        <taxon>Bacteria</taxon>
        <taxon>Pseudomonadati</taxon>
        <taxon>Pseudomonadota</taxon>
        <taxon>Alphaproteobacteria</taxon>
        <taxon>Hyphomicrobiales</taxon>
        <taxon>Aurantimonadaceae</taxon>
        <taxon>Antarcticirhabdus</taxon>
    </lineage>
</organism>
<reference evidence="1" key="1">
    <citation type="submission" date="2022-11" db="EMBL/GenBank/DDBJ databases">
        <title>beta-Carotene-producing bacterium, Jeongeuplla avenae sp. nov., alleviates the salt stress of Arabidopsis seedlings.</title>
        <authorList>
            <person name="Jiang L."/>
            <person name="Lee J."/>
        </authorList>
    </citation>
    <scope>NUCLEOTIDE SEQUENCE</scope>
    <source>
        <strain evidence="1">DY_R2A_6</strain>
    </source>
</reference>
<gene>
    <name evidence="1" type="ORF">OXU80_21460</name>
</gene>